<dbReference type="PANTHER" id="PTHR12048">
    <property type="entry name" value="CCAAT-BINDING FACTOR-RELATED"/>
    <property type="match status" value="1"/>
</dbReference>
<feature type="compositionally biased region" description="Acidic residues" evidence="2">
    <location>
        <begin position="930"/>
        <end position="948"/>
    </location>
</feature>
<feature type="region of interest" description="Disordered" evidence="2">
    <location>
        <begin position="502"/>
        <end position="544"/>
    </location>
</feature>
<gene>
    <name evidence="4" type="ORF">SeLEV6574_g03673</name>
</gene>
<proteinExistence type="inferred from homology"/>
<evidence type="ECO:0000313" key="5">
    <source>
        <dbReference type="Proteomes" id="UP000320475"/>
    </source>
</evidence>
<feature type="region of interest" description="Disordered" evidence="2">
    <location>
        <begin position="912"/>
        <end position="1079"/>
    </location>
</feature>
<feature type="compositionally biased region" description="Acidic residues" evidence="2">
    <location>
        <begin position="1042"/>
        <end position="1068"/>
    </location>
</feature>
<feature type="compositionally biased region" description="Acidic residues" evidence="2">
    <location>
        <begin position="963"/>
        <end position="993"/>
    </location>
</feature>
<dbReference type="Pfam" id="PF03914">
    <property type="entry name" value="CBF"/>
    <property type="match status" value="1"/>
</dbReference>
<dbReference type="AlphaFoldDB" id="A0A507D2S8"/>
<comment type="caution">
    <text evidence="4">The sequence shown here is derived from an EMBL/GenBank/DDBJ whole genome shotgun (WGS) entry which is preliminary data.</text>
</comment>
<feature type="region of interest" description="Disordered" evidence="2">
    <location>
        <begin position="1"/>
        <end position="43"/>
    </location>
</feature>
<feature type="compositionally biased region" description="Basic and acidic residues" evidence="2">
    <location>
        <begin position="506"/>
        <end position="525"/>
    </location>
</feature>
<dbReference type="PANTHER" id="PTHR12048:SF0">
    <property type="entry name" value="CCAAT_ENHANCER-BINDING PROTEIN ZETA"/>
    <property type="match status" value="1"/>
</dbReference>
<organism evidence="4 5">
    <name type="scientific">Synchytrium endobioticum</name>
    <dbReference type="NCBI Taxonomy" id="286115"/>
    <lineage>
        <taxon>Eukaryota</taxon>
        <taxon>Fungi</taxon>
        <taxon>Fungi incertae sedis</taxon>
        <taxon>Chytridiomycota</taxon>
        <taxon>Chytridiomycota incertae sedis</taxon>
        <taxon>Chytridiomycetes</taxon>
        <taxon>Synchytriales</taxon>
        <taxon>Synchytriaceae</taxon>
        <taxon>Synchytrium</taxon>
    </lineage>
</organism>
<dbReference type="EMBL" id="QEAM01000129">
    <property type="protein sequence ID" value="TPX45776.1"/>
    <property type="molecule type" value="Genomic_DNA"/>
</dbReference>
<dbReference type="SUPFAM" id="SSF48371">
    <property type="entry name" value="ARM repeat"/>
    <property type="match status" value="1"/>
</dbReference>
<name>A0A507D2S8_9FUNG</name>
<protein>
    <recommendedName>
        <fullName evidence="3">CCAAT-binding factor domain-containing protein</fullName>
    </recommendedName>
</protein>
<sequence length="1134" mass="127802">MTTAADKKRKNASINGAAPSKKHRPYTPKPESKVTPKPKTSEMEMLQKYVMELGGDDGDLDLIADVLNESDLEDGEHGEKGKASPTSHLDNGMSPDASLQNDIQAFIVKEFGSFKQTPNEDDTGKEMLVKKATQVLSTGNPTVSTGRDSKTFNKIEKAKRESAATGNETDTKSKPKFAANKKERMLAVAAPPVVPNLKKTKLLVDPTTVWYALPYFDLPLPTVPVPDQLFNDLYRKAASLMEAESLRFAKQVRTRSAGDKNFLSTVLKSGTVTDKVSALTILVQEAPLYSLKHLKEDLLEGMAKKKSKREAILAIDSIRDLMMSLLLPDRKLRYFRDQPLEDPKVTDAHLLVWYFEDTLKKIYFELIKTLEVLIHDPVLNVKTRALTYISDLLAAKPEQEQNLLLLLVNKLGDADRKVAAKAVHHLTQLLSAHPNMKMIVIKEAQQLLFRPKASPRAQYISLTFLNQIVLSHRPEDVKAANHLVEIYFTMFEKLAAQMRNRGRVSNVDDERPNGQKKDKERWRDQKGKKKKVPQRQEPKHLEEPKLLADGIESKMMSALLTGVNRAFPFSKLDDAIFDKYLDSLFQFSHIGNFATAVQALSLIFQVQSTRDIVTDRYYRVLYGTLFDRRLYTASRQAVYLNLLYRSLKADPSLNRTRAVLKRLVQVCTHAQIPFVCASLFLIGEIIKVKPGLKSMTSDSEVSDFEVFTDKPSDNAENSNDDDSVKEKVSEGYGVAGGKGDKKSEAYDGLKRDPLYANAQLTSFWELTPFRIHFHPTVSLYATTLLLGQSIELPSSSINYDPLQNHTLSRFLDRFVYKNPRVVKTLHKGSSLMQPRLRSHNDPGKDFDRIVAGGRKRVAVLMEDEDKADGTVNKKKKFLDNVPVNDESWLRVPEGQLPVDEVFFHRFFKARSSKHPSSSSQANKKKVDERDTGDDEDMSDSQDLDEDEVWNAMLKSSGLPLPEAGDEEEDEGLDDFDALGNEDDDDDNEDDDNDSGSGTPRVDNGVSELDNAEVVDEDIEEGVLRIQEDQDASDSEFARLWDDDNVMQVDEDEDFGDNDDESSMEEEENPSSRSRRAMMKKKALALGYKGDFFDCKIRKKDDKKKSSKGSSKSSNLFASLEDFEALVERDDDEDM</sequence>
<feature type="compositionally biased region" description="Acidic residues" evidence="2">
    <location>
        <begin position="65"/>
        <end position="74"/>
    </location>
</feature>
<dbReference type="InterPro" id="IPR016024">
    <property type="entry name" value="ARM-type_fold"/>
</dbReference>
<evidence type="ECO:0000313" key="4">
    <source>
        <dbReference type="EMBL" id="TPX45776.1"/>
    </source>
</evidence>
<dbReference type="Gene3D" id="1.25.10.10">
    <property type="entry name" value="Leucine-rich Repeat Variant"/>
    <property type="match status" value="1"/>
</dbReference>
<feature type="compositionally biased region" description="Basic and acidic residues" evidence="2">
    <location>
        <begin position="30"/>
        <end position="42"/>
    </location>
</feature>
<comment type="similarity">
    <text evidence="1">Belongs to the CBF/MAK21 family.</text>
</comment>
<dbReference type="Proteomes" id="UP000320475">
    <property type="component" value="Unassembled WGS sequence"/>
</dbReference>
<dbReference type="OrthoDB" id="28947at2759"/>
<dbReference type="InterPro" id="IPR040155">
    <property type="entry name" value="CEBPZ/Mak21-like"/>
</dbReference>
<evidence type="ECO:0000256" key="1">
    <source>
        <dbReference type="ARBA" id="ARBA00007797"/>
    </source>
</evidence>
<evidence type="ECO:0000259" key="3">
    <source>
        <dbReference type="Pfam" id="PF03914"/>
    </source>
</evidence>
<dbReference type="GO" id="GO:0005634">
    <property type="term" value="C:nucleus"/>
    <property type="evidence" value="ECO:0007669"/>
    <property type="project" value="TreeGrafter"/>
</dbReference>
<feature type="domain" description="CCAAT-binding factor" evidence="3">
    <location>
        <begin position="596"/>
        <end position="781"/>
    </location>
</feature>
<feature type="region of interest" description="Disordered" evidence="2">
    <location>
        <begin position="65"/>
        <end position="97"/>
    </location>
</feature>
<feature type="region of interest" description="Disordered" evidence="2">
    <location>
        <begin position="708"/>
        <end position="740"/>
    </location>
</feature>
<feature type="compositionally biased region" description="Acidic residues" evidence="2">
    <location>
        <begin position="1009"/>
        <end position="1020"/>
    </location>
</feature>
<dbReference type="InterPro" id="IPR011989">
    <property type="entry name" value="ARM-like"/>
</dbReference>
<reference evidence="4 5" key="1">
    <citation type="journal article" date="2019" name="Sci. Rep.">
        <title>Comparative genomics of chytrid fungi reveal insights into the obligate biotrophic and pathogenic lifestyle of Synchytrium endobioticum.</title>
        <authorList>
            <person name="van de Vossenberg B.T.L.H."/>
            <person name="Warris S."/>
            <person name="Nguyen H.D.T."/>
            <person name="van Gent-Pelzer M.P.E."/>
            <person name="Joly D.L."/>
            <person name="van de Geest H.C."/>
            <person name="Bonants P.J.M."/>
            <person name="Smith D.S."/>
            <person name="Levesque C.A."/>
            <person name="van der Lee T.A.J."/>
        </authorList>
    </citation>
    <scope>NUCLEOTIDE SEQUENCE [LARGE SCALE GENOMIC DNA]</scope>
    <source>
        <strain evidence="4 5">LEV6574</strain>
    </source>
</reference>
<evidence type="ECO:0000256" key="2">
    <source>
        <dbReference type="SAM" id="MobiDB-lite"/>
    </source>
</evidence>
<feature type="compositionally biased region" description="Basic and acidic residues" evidence="2">
    <location>
        <begin position="534"/>
        <end position="544"/>
    </location>
</feature>
<dbReference type="InterPro" id="IPR005612">
    <property type="entry name" value="CCAAT-binding_factor"/>
</dbReference>
<accession>A0A507D2S8</accession>